<protein>
    <submittedName>
        <fullName evidence="1">Uncharacterized protein</fullName>
    </submittedName>
</protein>
<name>A0A6J5P7D4_9CAUD</name>
<proteinExistence type="predicted"/>
<gene>
    <name evidence="1" type="ORF">UFOVP868_54</name>
</gene>
<accession>A0A6J5P7D4</accession>
<organism evidence="1">
    <name type="scientific">uncultured Caudovirales phage</name>
    <dbReference type="NCBI Taxonomy" id="2100421"/>
    <lineage>
        <taxon>Viruses</taxon>
        <taxon>Duplodnaviria</taxon>
        <taxon>Heunggongvirae</taxon>
        <taxon>Uroviricota</taxon>
        <taxon>Caudoviricetes</taxon>
        <taxon>Peduoviridae</taxon>
        <taxon>Maltschvirus</taxon>
        <taxon>Maltschvirus maltsch</taxon>
    </lineage>
</organism>
<sequence>MTRAPTEMELRVAKVLMERAMDYITTPAWAERSWQQTNEGRAHYINTARAAIRAMREPTTKMLREAGMDGVCSTEDVAFMWGEMIDAASPQEE</sequence>
<evidence type="ECO:0000313" key="1">
    <source>
        <dbReference type="EMBL" id="CAB4167820.1"/>
    </source>
</evidence>
<reference evidence="1" key="1">
    <citation type="submission" date="2020-04" db="EMBL/GenBank/DDBJ databases">
        <authorList>
            <person name="Chiriac C."/>
            <person name="Salcher M."/>
            <person name="Ghai R."/>
            <person name="Kavagutti S V."/>
        </authorList>
    </citation>
    <scope>NUCLEOTIDE SEQUENCE</scope>
</reference>
<dbReference type="EMBL" id="LR796817">
    <property type="protein sequence ID" value="CAB4167820.1"/>
    <property type="molecule type" value="Genomic_DNA"/>
</dbReference>